<proteinExistence type="predicted"/>
<organism evidence="1 2">
    <name type="scientific">Persea americana</name>
    <name type="common">Avocado</name>
    <dbReference type="NCBI Taxonomy" id="3435"/>
    <lineage>
        <taxon>Eukaryota</taxon>
        <taxon>Viridiplantae</taxon>
        <taxon>Streptophyta</taxon>
        <taxon>Embryophyta</taxon>
        <taxon>Tracheophyta</taxon>
        <taxon>Spermatophyta</taxon>
        <taxon>Magnoliopsida</taxon>
        <taxon>Magnoliidae</taxon>
        <taxon>Laurales</taxon>
        <taxon>Lauraceae</taxon>
        <taxon>Persea</taxon>
    </lineage>
</organism>
<comment type="caution">
    <text evidence="1">The sequence shown here is derived from an EMBL/GenBank/DDBJ whole genome shotgun (WGS) entry which is preliminary data.</text>
</comment>
<evidence type="ECO:0000313" key="1">
    <source>
        <dbReference type="EMBL" id="KAJ8640847.1"/>
    </source>
</evidence>
<dbReference type="Proteomes" id="UP001234297">
    <property type="component" value="Chromosome 5"/>
</dbReference>
<evidence type="ECO:0000313" key="2">
    <source>
        <dbReference type="Proteomes" id="UP001234297"/>
    </source>
</evidence>
<accession>A0ACC2M6Q2</accession>
<gene>
    <name evidence="1" type="ORF">MRB53_017541</name>
</gene>
<protein>
    <submittedName>
        <fullName evidence="1">Uncharacterized protein</fullName>
    </submittedName>
</protein>
<keyword evidence="2" id="KW-1185">Reference proteome</keyword>
<sequence>MENHEGSSSRHPNRAHEPGFDPNRWLTLGTGPQERRAARRTHACLFCPRTFSTSQALGGHQHFHRRGARRESATMFAPNHVPIVRVEPSTGLLLGLGLGAGARRMNPVPANGCPDLLERRLGLRVDEDEGLLGRMAESDGESGEVTEVTVTCTELKNMHWGHESGDGHDSEEGGADVNSNELDLTLRL</sequence>
<name>A0ACC2M6Q2_PERAE</name>
<reference evidence="1 2" key="1">
    <citation type="journal article" date="2022" name="Hortic Res">
        <title>A haplotype resolved chromosomal level avocado genome allows analysis of novel avocado genes.</title>
        <authorList>
            <person name="Nath O."/>
            <person name="Fletcher S.J."/>
            <person name="Hayward A."/>
            <person name="Shaw L.M."/>
            <person name="Masouleh A.K."/>
            <person name="Furtado A."/>
            <person name="Henry R.J."/>
            <person name="Mitter N."/>
        </authorList>
    </citation>
    <scope>NUCLEOTIDE SEQUENCE [LARGE SCALE GENOMIC DNA]</scope>
    <source>
        <strain evidence="2">cv. Hass</strain>
    </source>
</reference>
<dbReference type="EMBL" id="CM056813">
    <property type="protein sequence ID" value="KAJ8640847.1"/>
    <property type="molecule type" value="Genomic_DNA"/>
</dbReference>